<dbReference type="InterPro" id="IPR009057">
    <property type="entry name" value="Homeodomain-like_sf"/>
</dbReference>
<accession>S7XQA4</accession>
<dbReference type="EMBL" id="ATCN01001012">
    <property type="protein sequence ID" value="EPR78138.1"/>
    <property type="molecule type" value="Genomic_DNA"/>
</dbReference>
<gene>
    <name evidence="2" type="ORF">SLOPH_1676</name>
</gene>
<dbReference type="Proteomes" id="UP000014978">
    <property type="component" value="Unassembled WGS sequence"/>
</dbReference>
<feature type="compositionally biased region" description="Low complexity" evidence="1">
    <location>
        <begin position="133"/>
        <end position="150"/>
    </location>
</feature>
<proteinExistence type="predicted"/>
<organism evidence="2 3">
    <name type="scientific">Spraguea lophii (strain 42_110)</name>
    <name type="common">Microsporidian parasite</name>
    <dbReference type="NCBI Taxonomy" id="1358809"/>
    <lineage>
        <taxon>Eukaryota</taxon>
        <taxon>Fungi</taxon>
        <taxon>Fungi incertae sedis</taxon>
        <taxon>Microsporidia</taxon>
        <taxon>Spragueidae</taxon>
        <taxon>Spraguea</taxon>
    </lineage>
</organism>
<evidence type="ECO:0000313" key="2">
    <source>
        <dbReference type="EMBL" id="EPR78138.1"/>
    </source>
</evidence>
<protein>
    <submittedName>
        <fullName evidence="2">Uncharacterized protein</fullName>
    </submittedName>
</protein>
<reference evidence="3" key="1">
    <citation type="journal article" date="2013" name="PLoS Genet.">
        <title>The genome of Spraguea lophii and the basis of host-microsporidian interactions.</title>
        <authorList>
            <person name="Campbell S.E."/>
            <person name="Williams T.A."/>
            <person name="Yousuf A."/>
            <person name="Soanes D.M."/>
            <person name="Paszkiewicz K.H."/>
            <person name="Williams B.A.P."/>
        </authorList>
    </citation>
    <scope>NUCLEOTIDE SEQUENCE [LARGE SCALE GENOMIC DNA]</scope>
    <source>
        <strain evidence="3">42_110</strain>
    </source>
</reference>
<evidence type="ECO:0000256" key="1">
    <source>
        <dbReference type="SAM" id="MobiDB-lite"/>
    </source>
</evidence>
<dbReference type="InParanoid" id="S7XQA4"/>
<dbReference type="OrthoDB" id="2189058at2759"/>
<dbReference type="SUPFAM" id="SSF46689">
    <property type="entry name" value="Homeodomain-like"/>
    <property type="match status" value="1"/>
</dbReference>
<dbReference type="AlphaFoldDB" id="S7XQA4"/>
<evidence type="ECO:0000313" key="3">
    <source>
        <dbReference type="Proteomes" id="UP000014978"/>
    </source>
</evidence>
<keyword evidence="3" id="KW-1185">Reference proteome</keyword>
<sequence length="304" mass="36979">MKKSKKHQEEEIYLEEYIKDFKNIEDKISNIDNISNKRMKDIDTNATINDLIHNTEDNITKEIIQRLKTRIISVGDRNRLIKNKNIIIKTGRYSKAELDMVEKGFKTFLQQHNLKREDLEKYILNKYTKEENNNNGSNNNGSNNQSNNENITTDKSFPIRNLILYFAEILPFRTFLSTYHFIYYFYHPYKNKVWIKEDEIELIRLAKLLDRKWKEIGKELKHESIRCFRRYEEIYKNKSIKNKECTETENKKIMDEYLNMNNNFNRKWISLESKFNISKIKIKNIIIKYLKEDYYKSRWNIAYD</sequence>
<comment type="caution">
    <text evidence="2">The sequence shown here is derived from an EMBL/GenBank/DDBJ whole genome shotgun (WGS) entry which is preliminary data.</text>
</comment>
<feature type="region of interest" description="Disordered" evidence="1">
    <location>
        <begin position="130"/>
        <end position="151"/>
    </location>
</feature>
<name>S7XQA4_SPRLO</name>
<feature type="non-terminal residue" evidence="2">
    <location>
        <position position="304"/>
    </location>
</feature>
<dbReference type="VEuPathDB" id="MicrosporidiaDB:SLOPH_1676"/>
<dbReference type="STRING" id="1358809.S7XQA4"/>
<dbReference type="Pfam" id="PF13921">
    <property type="entry name" value="Myb_DNA-bind_6"/>
    <property type="match status" value="1"/>
</dbReference>
<dbReference type="HOGENOM" id="CLU_916923_0_0_1"/>